<dbReference type="PROSITE" id="PS00671">
    <property type="entry name" value="D_2_HYDROXYACID_DH_3"/>
    <property type="match status" value="1"/>
</dbReference>
<comment type="caution">
    <text evidence="4">The sequence shown here is derived from an EMBL/GenBank/DDBJ whole genome shotgun (WGS) entry which is preliminary data.</text>
</comment>
<feature type="domain" description="D-isomer specific 2-hydroxyacid dehydrogenase NAD-binding" evidence="3">
    <location>
        <begin position="109"/>
        <end position="280"/>
    </location>
</feature>
<dbReference type="RefSeq" id="WP_155191917.1">
    <property type="nucleotide sequence ID" value="NZ_BAAAEA010000001.1"/>
</dbReference>
<reference evidence="4 5" key="1">
    <citation type="submission" date="2017-05" db="EMBL/GenBank/DDBJ databases">
        <authorList>
            <person name="Varghese N."/>
            <person name="Submissions S."/>
        </authorList>
    </citation>
    <scope>NUCLEOTIDE SEQUENCE [LARGE SCALE GENOMIC DNA]</scope>
    <source>
        <strain evidence="4 5">DSM 15949</strain>
    </source>
</reference>
<dbReference type="InterPro" id="IPR006140">
    <property type="entry name" value="D-isomer_DH_NAD-bd"/>
</dbReference>
<dbReference type="Gene3D" id="3.40.50.720">
    <property type="entry name" value="NAD(P)-binding Rossmann-like Domain"/>
    <property type="match status" value="2"/>
</dbReference>
<evidence type="ECO:0000259" key="3">
    <source>
        <dbReference type="Pfam" id="PF02826"/>
    </source>
</evidence>
<gene>
    <name evidence="4" type="ORF">SAMN06265374_1221</name>
</gene>
<accession>A0ABY1NJ56</accession>
<dbReference type="EMBL" id="FXTT01000001">
    <property type="protein sequence ID" value="SMP10414.1"/>
    <property type="molecule type" value="Genomic_DNA"/>
</dbReference>
<dbReference type="InterPro" id="IPR029753">
    <property type="entry name" value="D-isomer_DH_CS"/>
</dbReference>
<dbReference type="Proteomes" id="UP001157914">
    <property type="component" value="Unassembled WGS sequence"/>
</dbReference>
<dbReference type="SUPFAM" id="SSF51735">
    <property type="entry name" value="NAD(P)-binding Rossmann-fold domains"/>
    <property type="match status" value="1"/>
</dbReference>
<organism evidence="4 5">
    <name type="scientific">Roseibium denhamense</name>
    <dbReference type="NCBI Taxonomy" id="76305"/>
    <lineage>
        <taxon>Bacteria</taxon>
        <taxon>Pseudomonadati</taxon>
        <taxon>Pseudomonadota</taxon>
        <taxon>Alphaproteobacteria</taxon>
        <taxon>Hyphomicrobiales</taxon>
        <taxon>Stappiaceae</taxon>
        <taxon>Roseibium</taxon>
    </lineage>
</organism>
<keyword evidence="2" id="KW-0520">NAD</keyword>
<dbReference type="CDD" id="cd12164">
    <property type="entry name" value="GDH_like_2"/>
    <property type="match status" value="1"/>
</dbReference>
<keyword evidence="1" id="KW-0560">Oxidoreductase</keyword>
<dbReference type="PANTHER" id="PTHR43333:SF1">
    <property type="entry name" value="D-ISOMER SPECIFIC 2-HYDROXYACID DEHYDROGENASE NAD-BINDING DOMAIN-CONTAINING PROTEIN"/>
    <property type="match status" value="1"/>
</dbReference>
<dbReference type="SUPFAM" id="SSF52283">
    <property type="entry name" value="Formate/glycerate dehydrogenase catalytic domain-like"/>
    <property type="match status" value="1"/>
</dbReference>
<evidence type="ECO:0000256" key="1">
    <source>
        <dbReference type="ARBA" id="ARBA00023002"/>
    </source>
</evidence>
<evidence type="ECO:0000313" key="4">
    <source>
        <dbReference type="EMBL" id="SMP10414.1"/>
    </source>
</evidence>
<dbReference type="PANTHER" id="PTHR43333">
    <property type="entry name" value="2-HACID_DH_C DOMAIN-CONTAINING PROTEIN"/>
    <property type="match status" value="1"/>
</dbReference>
<evidence type="ECO:0000256" key="2">
    <source>
        <dbReference type="ARBA" id="ARBA00023027"/>
    </source>
</evidence>
<evidence type="ECO:0000313" key="5">
    <source>
        <dbReference type="Proteomes" id="UP001157914"/>
    </source>
</evidence>
<proteinExistence type="predicted"/>
<keyword evidence="5" id="KW-1185">Reference proteome</keyword>
<sequence length="315" mass="34334">MKPIVPFLSSAASEERGMWSQTLPAALNDIADVLAFEDMTPAQRAAARVAIVANPDPAEVRALPNLKWVQSLWAGVERLTAELPEDGPEIVRLVDPQMAQTMSEAVLAWTLYLHRDMPRYRAQQEKKIWQPQTLKLPSERTIGIIGLGELGRASATRLRQNGFQVAGWSRSKKHLSGITCYNGADGLQSLVASSDIVVLLAPLTSETEGLLNSELLACFKNNACLINFARGPIIDTPAMLASLENGPLAHAVLDVFATEPLPQDSPLWTHPQVAVLPHISAPTIPETAVQIVRDNIAAYFETGIHPKSVDRSRGY</sequence>
<dbReference type="Pfam" id="PF02826">
    <property type="entry name" value="2-Hacid_dh_C"/>
    <property type="match status" value="1"/>
</dbReference>
<dbReference type="InterPro" id="IPR036291">
    <property type="entry name" value="NAD(P)-bd_dom_sf"/>
</dbReference>
<protein>
    <submittedName>
        <fullName evidence="4">Glyoxylate/hydroxypyruvate reductase A</fullName>
    </submittedName>
</protein>
<name>A0ABY1NJ56_9HYPH</name>